<keyword evidence="16" id="KW-1185">Reference proteome</keyword>
<evidence type="ECO:0000256" key="13">
    <source>
        <dbReference type="PROSITE-ProRule" id="PRU01023"/>
    </source>
</evidence>
<gene>
    <name evidence="15" type="ORF">TQ33_2253</name>
</gene>
<comment type="catalytic activity">
    <reaction evidence="12">
        <text>cytidine(967) in 16S rRNA + S-adenosyl-L-methionine = 5-methylcytidine(967) in 16S rRNA + S-adenosyl-L-homocysteine + H(+)</text>
        <dbReference type="Rhea" id="RHEA:42748"/>
        <dbReference type="Rhea" id="RHEA-COMP:10219"/>
        <dbReference type="Rhea" id="RHEA-COMP:10220"/>
        <dbReference type="ChEBI" id="CHEBI:15378"/>
        <dbReference type="ChEBI" id="CHEBI:57856"/>
        <dbReference type="ChEBI" id="CHEBI:59789"/>
        <dbReference type="ChEBI" id="CHEBI:74483"/>
        <dbReference type="ChEBI" id="CHEBI:82748"/>
        <dbReference type="EC" id="2.1.1.176"/>
    </reaction>
</comment>
<evidence type="ECO:0000313" key="15">
    <source>
        <dbReference type="EMBL" id="AKE53175.1"/>
    </source>
</evidence>
<comment type="function">
    <text evidence="1">Specifically methylates the cytosine at position 967 (m5C967) of 16S rRNA.</text>
</comment>
<evidence type="ECO:0000259" key="14">
    <source>
        <dbReference type="PROSITE" id="PS51686"/>
    </source>
</evidence>
<keyword evidence="6 13" id="KW-0489">Methyltransferase</keyword>
<dbReference type="InterPro" id="IPR006027">
    <property type="entry name" value="NusB_RsmB_TIM44"/>
</dbReference>
<evidence type="ECO:0000256" key="2">
    <source>
        <dbReference type="ARBA" id="ARBA00004496"/>
    </source>
</evidence>
<evidence type="ECO:0000256" key="10">
    <source>
        <dbReference type="ARBA" id="ARBA00030399"/>
    </source>
</evidence>
<dbReference type="PANTHER" id="PTHR22807:SF61">
    <property type="entry name" value="NOL1_NOP2_SUN FAMILY PROTEIN _ ANTITERMINATION NUSB DOMAIN-CONTAINING PROTEIN"/>
    <property type="match status" value="1"/>
</dbReference>
<dbReference type="CDD" id="cd02440">
    <property type="entry name" value="AdoMet_MTases"/>
    <property type="match status" value="1"/>
</dbReference>
<keyword evidence="4" id="KW-0963">Cytoplasm</keyword>
<feature type="binding site" evidence="13">
    <location>
        <position position="324"/>
    </location>
    <ligand>
        <name>S-adenosyl-L-methionine</name>
        <dbReference type="ChEBI" id="CHEBI:59789"/>
    </ligand>
</feature>
<feature type="binding site" evidence="13">
    <location>
        <position position="306"/>
    </location>
    <ligand>
        <name>S-adenosyl-L-methionine</name>
        <dbReference type="ChEBI" id="CHEBI:59789"/>
    </ligand>
</feature>
<dbReference type="InterPro" id="IPR054728">
    <property type="entry name" value="RsmB-like_ferredoxin"/>
</dbReference>
<dbReference type="Gene3D" id="1.10.940.10">
    <property type="entry name" value="NusB-like"/>
    <property type="match status" value="1"/>
</dbReference>
<feature type="binding site" evidence="13">
    <location>
        <position position="280"/>
    </location>
    <ligand>
        <name>S-adenosyl-L-methionine</name>
        <dbReference type="ChEBI" id="CHEBI:59789"/>
    </ligand>
</feature>
<dbReference type="Pfam" id="PF22458">
    <property type="entry name" value="RsmF-B_ferredox"/>
    <property type="match status" value="1"/>
</dbReference>
<keyword evidence="5" id="KW-0698">rRNA processing</keyword>
<evidence type="ECO:0000256" key="12">
    <source>
        <dbReference type="ARBA" id="ARBA00047283"/>
    </source>
</evidence>
<evidence type="ECO:0000256" key="11">
    <source>
        <dbReference type="ARBA" id="ARBA00031088"/>
    </source>
</evidence>
<evidence type="ECO:0000313" key="16">
    <source>
        <dbReference type="Proteomes" id="UP000034071"/>
    </source>
</evidence>
<dbReference type="NCBIfam" id="NF011494">
    <property type="entry name" value="PRK14902.1"/>
    <property type="match status" value="1"/>
</dbReference>
<dbReference type="EMBL" id="CP010975">
    <property type="protein sequence ID" value="AKE53175.1"/>
    <property type="molecule type" value="Genomic_DNA"/>
</dbReference>
<feature type="active site" description="Nucleophile" evidence="13">
    <location>
        <position position="377"/>
    </location>
</feature>
<feature type="binding site" evidence="13">
    <location>
        <begin position="256"/>
        <end position="262"/>
    </location>
    <ligand>
        <name>S-adenosyl-L-methionine</name>
        <dbReference type="ChEBI" id="CHEBI:59789"/>
    </ligand>
</feature>
<dbReference type="Proteomes" id="UP000034071">
    <property type="component" value="Chromosome"/>
</dbReference>
<comment type="subcellular location">
    <subcellularLocation>
        <location evidence="2">Cytoplasm</location>
    </subcellularLocation>
</comment>
<dbReference type="InterPro" id="IPR035926">
    <property type="entry name" value="NusB-like_sf"/>
</dbReference>
<evidence type="ECO:0000256" key="4">
    <source>
        <dbReference type="ARBA" id="ARBA00022490"/>
    </source>
</evidence>
<dbReference type="InterPro" id="IPR023267">
    <property type="entry name" value="RCMT"/>
</dbReference>
<protein>
    <recommendedName>
        <fullName evidence="3">16S rRNA (cytosine(967)-C(5))-methyltransferase</fullName>
        <ecNumber evidence="3">2.1.1.176</ecNumber>
    </recommendedName>
    <alternativeName>
        <fullName evidence="10">16S rRNA m5C967 methyltransferase</fullName>
    </alternativeName>
    <alternativeName>
        <fullName evidence="11">rRNA (cytosine-C(5)-)-methyltransferase RsmB</fullName>
    </alternativeName>
</protein>
<dbReference type="InterPro" id="IPR001678">
    <property type="entry name" value="MeTrfase_RsmB-F_NOP2_dom"/>
</dbReference>
<dbReference type="Pfam" id="PF01029">
    <property type="entry name" value="NusB"/>
    <property type="match status" value="1"/>
</dbReference>
<keyword evidence="7 13" id="KW-0808">Transferase</keyword>
<keyword evidence="9 13" id="KW-0694">RNA-binding</keyword>
<dbReference type="InterPro" id="IPR049560">
    <property type="entry name" value="MeTrfase_RsmB-F_NOP2_cat"/>
</dbReference>
<dbReference type="HOGENOM" id="CLU_005316_0_4_6"/>
<evidence type="ECO:0000256" key="1">
    <source>
        <dbReference type="ARBA" id="ARBA00002724"/>
    </source>
</evidence>
<accession>A0A0F6TSY7</accession>
<dbReference type="RefSeq" id="WP_052735300.1">
    <property type="nucleotide sequence ID" value="NZ_CP010975.1"/>
</dbReference>
<dbReference type="SUPFAM" id="SSF48013">
    <property type="entry name" value="NusB-like"/>
    <property type="match status" value="1"/>
</dbReference>
<dbReference type="PANTHER" id="PTHR22807">
    <property type="entry name" value="NOP2 YEAST -RELATED NOL1/NOP2/FMU SUN DOMAIN-CONTAINING"/>
    <property type="match status" value="1"/>
</dbReference>
<dbReference type="PRINTS" id="PR02008">
    <property type="entry name" value="RCMTFAMILY"/>
</dbReference>
<dbReference type="GO" id="GO:0005737">
    <property type="term" value="C:cytoplasm"/>
    <property type="evidence" value="ECO:0007669"/>
    <property type="project" value="UniProtKB-SubCell"/>
</dbReference>
<dbReference type="InterPro" id="IPR029063">
    <property type="entry name" value="SAM-dependent_MTases_sf"/>
</dbReference>
<reference evidence="15 16" key="1">
    <citation type="submission" date="2015-02" db="EMBL/GenBank/DDBJ databases">
        <title>Complete genome sequence of Kangiella geojedonensis strain YCS-5T.</title>
        <authorList>
            <person name="Kim K.M."/>
        </authorList>
    </citation>
    <scope>NUCLEOTIDE SEQUENCE [LARGE SCALE GENOMIC DNA]</scope>
    <source>
        <strain evidence="15 16">YCS-5</strain>
    </source>
</reference>
<dbReference type="SUPFAM" id="SSF53335">
    <property type="entry name" value="S-adenosyl-L-methionine-dependent methyltransferases"/>
    <property type="match status" value="1"/>
</dbReference>
<evidence type="ECO:0000256" key="3">
    <source>
        <dbReference type="ARBA" id="ARBA00012140"/>
    </source>
</evidence>
<keyword evidence="8 13" id="KW-0949">S-adenosyl-L-methionine</keyword>
<feature type="domain" description="SAM-dependent MTase RsmB/NOP-type" evidence="14">
    <location>
        <begin position="166"/>
        <end position="437"/>
    </location>
</feature>
<dbReference type="OrthoDB" id="9810297at2"/>
<dbReference type="NCBIfam" id="NF008149">
    <property type="entry name" value="PRK10901.1"/>
    <property type="match status" value="1"/>
</dbReference>
<dbReference type="PROSITE" id="PS51686">
    <property type="entry name" value="SAM_MT_RSMB_NOP"/>
    <property type="match status" value="1"/>
</dbReference>
<evidence type="ECO:0000256" key="7">
    <source>
        <dbReference type="ARBA" id="ARBA00022679"/>
    </source>
</evidence>
<dbReference type="InterPro" id="IPR004573">
    <property type="entry name" value="rRNA_ssu_MeTfrase_B"/>
</dbReference>
<dbReference type="FunFam" id="3.40.50.150:FF:000022">
    <property type="entry name" value="Ribosomal RNA small subunit methyltransferase B"/>
    <property type="match status" value="1"/>
</dbReference>
<evidence type="ECO:0000256" key="8">
    <source>
        <dbReference type="ARBA" id="ARBA00022691"/>
    </source>
</evidence>
<organism evidence="15 16">
    <name type="scientific">Kangiella geojedonensis</name>
    <dbReference type="NCBI Taxonomy" id="914150"/>
    <lineage>
        <taxon>Bacteria</taxon>
        <taxon>Pseudomonadati</taxon>
        <taxon>Pseudomonadota</taxon>
        <taxon>Gammaproteobacteria</taxon>
        <taxon>Kangiellales</taxon>
        <taxon>Kangiellaceae</taxon>
        <taxon>Kangiella</taxon>
    </lineage>
</organism>
<dbReference type="NCBIfam" id="TIGR00563">
    <property type="entry name" value="rsmB"/>
    <property type="match status" value="1"/>
</dbReference>
<dbReference type="GO" id="GO:0003723">
    <property type="term" value="F:RNA binding"/>
    <property type="evidence" value="ECO:0007669"/>
    <property type="project" value="UniProtKB-UniRule"/>
</dbReference>
<dbReference type="EC" id="2.1.1.176" evidence="3"/>
<sequence>MALLNASNIRSQAAQSLQLIAFEGQSSSDVLAHIEFENPSDTSLFKAIVLGACRYFQRLEALSHLLLRKKFKPKDQDLLCLLIIGLYQLEYSRVPDHAAISETVNACRLLKKDWATKLLNGVLRNYLRQQEQLNQTLDNDWETKFSFPEWLINRIKPHYKGQVEQILEQSNQQAPMSLRVNLMKTSREQFCVALDDVGLGYQQHPLVDSAVILEQAVPVQSIPGFAEGLCSVQDVAAQLAAQLLAPATGQTVLDACAAPGGKTAHLLEFTHNNLRLDSVDIDPQRCYRIQENMERLELSAEIHAEDALIFMQSKAEHYDAILLDVPCSATGVIRRHPDIKLLRRSEDIAELVNIQQRLLAAAWQALKPGGKLLYATCSILIEENNQQIDAFIHQEINARLLDLPPELSAISQSKLGCQLLPGTQNMDGFYYALLEKQA</sequence>
<dbReference type="GO" id="GO:0008649">
    <property type="term" value="F:rRNA methyltransferase activity"/>
    <property type="evidence" value="ECO:0007669"/>
    <property type="project" value="InterPro"/>
</dbReference>
<dbReference type="Pfam" id="PF01189">
    <property type="entry name" value="Methyltr_RsmB-F"/>
    <property type="match status" value="1"/>
</dbReference>
<comment type="similarity">
    <text evidence="13">Belongs to the class I-like SAM-binding methyltransferase superfamily. RsmB/NOP family.</text>
</comment>
<dbReference type="AlphaFoldDB" id="A0A0F6TSY7"/>
<proteinExistence type="inferred from homology"/>
<dbReference type="PATRIC" id="fig|914150.5.peg.2283"/>
<dbReference type="STRING" id="914150.TQ33_2253"/>
<dbReference type="Gene3D" id="3.30.70.1170">
    <property type="entry name" value="Sun protein, domain 3"/>
    <property type="match status" value="1"/>
</dbReference>
<evidence type="ECO:0000256" key="5">
    <source>
        <dbReference type="ARBA" id="ARBA00022552"/>
    </source>
</evidence>
<dbReference type="KEGG" id="kge:TQ33_2253"/>
<name>A0A0F6TSY7_9GAMM</name>
<dbReference type="Gene3D" id="3.40.50.150">
    <property type="entry name" value="Vaccinia Virus protein VP39"/>
    <property type="match status" value="1"/>
</dbReference>
<dbReference type="GO" id="GO:0006355">
    <property type="term" value="P:regulation of DNA-templated transcription"/>
    <property type="evidence" value="ECO:0007669"/>
    <property type="project" value="InterPro"/>
</dbReference>
<evidence type="ECO:0000256" key="9">
    <source>
        <dbReference type="ARBA" id="ARBA00022884"/>
    </source>
</evidence>
<evidence type="ECO:0000256" key="6">
    <source>
        <dbReference type="ARBA" id="ARBA00022603"/>
    </source>
</evidence>